<dbReference type="InterPro" id="IPR043502">
    <property type="entry name" value="DNA/RNA_pol_sf"/>
</dbReference>
<protein>
    <submittedName>
        <fullName evidence="3">Reverse transcriptase</fullName>
    </submittedName>
</protein>
<dbReference type="PROSITE" id="PS50878">
    <property type="entry name" value="RT_POL"/>
    <property type="match status" value="1"/>
</dbReference>
<feature type="domain" description="Reverse transcriptase" evidence="2">
    <location>
        <begin position="1"/>
        <end position="149"/>
    </location>
</feature>
<sequence length="222" mass="24281">MAMKEGKIGVKAMTAGVPQGSIMGPLLWNIAYDYVLDVFKEPGCSVLCYADDTLVIATAKNRRDLVGKANLQTSLVTKRIRELGLRVSARKTEAIVFLGRRTRLADPIRIIMEEEQITAESPVCSQCGEGPDTADHTLRDCVTWAGERLEQKGRIGQDLSLSVIIEKVLGDEEAWLAVKTFARSVMLAKEEEEKERERRGADEDTDAGGGVSPLRGAATESD</sequence>
<evidence type="ECO:0000259" key="2">
    <source>
        <dbReference type="PROSITE" id="PS50878"/>
    </source>
</evidence>
<keyword evidence="3" id="KW-0548">Nucleotidyltransferase</keyword>
<dbReference type="OrthoDB" id="7615800at2759"/>
<dbReference type="PaxDb" id="67767-A0A0J7KI01"/>
<dbReference type="SUPFAM" id="SSF56672">
    <property type="entry name" value="DNA/RNA polymerases"/>
    <property type="match status" value="1"/>
</dbReference>
<dbReference type="InterPro" id="IPR043128">
    <property type="entry name" value="Rev_trsase/Diguanyl_cyclase"/>
</dbReference>
<dbReference type="Gene3D" id="3.30.70.270">
    <property type="match status" value="1"/>
</dbReference>
<dbReference type="GO" id="GO:0003964">
    <property type="term" value="F:RNA-directed DNA polymerase activity"/>
    <property type="evidence" value="ECO:0007669"/>
    <property type="project" value="UniProtKB-KW"/>
</dbReference>
<feature type="compositionally biased region" description="Basic and acidic residues" evidence="1">
    <location>
        <begin position="188"/>
        <end position="202"/>
    </location>
</feature>
<dbReference type="InterPro" id="IPR000477">
    <property type="entry name" value="RT_dom"/>
</dbReference>
<accession>A0A0J7KI01</accession>
<comment type="caution">
    <text evidence="3">The sequence shown here is derived from an EMBL/GenBank/DDBJ whole genome shotgun (WGS) entry which is preliminary data.</text>
</comment>
<keyword evidence="4" id="KW-1185">Reference proteome</keyword>
<dbReference type="Pfam" id="PF00078">
    <property type="entry name" value="RVT_1"/>
    <property type="match status" value="1"/>
</dbReference>
<organism evidence="3 4">
    <name type="scientific">Lasius niger</name>
    <name type="common">Black garden ant</name>
    <dbReference type="NCBI Taxonomy" id="67767"/>
    <lineage>
        <taxon>Eukaryota</taxon>
        <taxon>Metazoa</taxon>
        <taxon>Ecdysozoa</taxon>
        <taxon>Arthropoda</taxon>
        <taxon>Hexapoda</taxon>
        <taxon>Insecta</taxon>
        <taxon>Pterygota</taxon>
        <taxon>Neoptera</taxon>
        <taxon>Endopterygota</taxon>
        <taxon>Hymenoptera</taxon>
        <taxon>Apocrita</taxon>
        <taxon>Aculeata</taxon>
        <taxon>Formicoidea</taxon>
        <taxon>Formicidae</taxon>
        <taxon>Formicinae</taxon>
        <taxon>Lasius</taxon>
        <taxon>Lasius</taxon>
    </lineage>
</organism>
<feature type="region of interest" description="Disordered" evidence="1">
    <location>
        <begin position="188"/>
        <end position="222"/>
    </location>
</feature>
<evidence type="ECO:0000313" key="3">
    <source>
        <dbReference type="EMBL" id="KMQ89892.1"/>
    </source>
</evidence>
<dbReference type="Proteomes" id="UP000036403">
    <property type="component" value="Unassembled WGS sequence"/>
</dbReference>
<evidence type="ECO:0000256" key="1">
    <source>
        <dbReference type="SAM" id="MobiDB-lite"/>
    </source>
</evidence>
<keyword evidence="3" id="KW-0808">Transferase</keyword>
<name>A0A0J7KI01_LASNI</name>
<dbReference type="AlphaFoldDB" id="A0A0J7KI01"/>
<proteinExistence type="predicted"/>
<dbReference type="EMBL" id="LBMM01007274">
    <property type="protein sequence ID" value="KMQ89892.1"/>
    <property type="molecule type" value="Genomic_DNA"/>
</dbReference>
<reference evidence="3 4" key="1">
    <citation type="submission" date="2015-04" db="EMBL/GenBank/DDBJ databases">
        <title>Lasius niger genome sequencing.</title>
        <authorList>
            <person name="Konorov E.A."/>
            <person name="Nikitin M.A."/>
            <person name="Kirill M.V."/>
            <person name="Chang P."/>
        </authorList>
    </citation>
    <scope>NUCLEOTIDE SEQUENCE [LARGE SCALE GENOMIC DNA]</scope>
    <source>
        <tissue evidence="3">Whole</tissue>
    </source>
</reference>
<evidence type="ECO:0000313" key="4">
    <source>
        <dbReference type="Proteomes" id="UP000036403"/>
    </source>
</evidence>
<keyword evidence="3" id="KW-0695">RNA-directed DNA polymerase</keyword>
<gene>
    <name evidence="3" type="ORF">RF55_10413</name>
</gene>